<dbReference type="EMBL" id="BDIP01000791">
    <property type="protein sequence ID" value="GCA62496.1"/>
    <property type="molecule type" value="Genomic_DNA"/>
</dbReference>
<dbReference type="Proteomes" id="UP000265618">
    <property type="component" value="Unassembled WGS sequence"/>
</dbReference>
<proteinExistence type="predicted"/>
<evidence type="ECO:0000313" key="2">
    <source>
        <dbReference type="Proteomes" id="UP000265618"/>
    </source>
</evidence>
<dbReference type="Gene3D" id="3.40.140.10">
    <property type="entry name" value="Cytidine Deaminase, domain 2"/>
    <property type="match status" value="1"/>
</dbReference>
<sequence>MLLRVPGCPLPVMLMDPVREVKIDGMTLLDIVVKSLQQLPETQTGVIFGSYEDGVVHVHDWMPESTEELKEDALEAMRLTGSYTNPVGWVHTSLQGILFRQLFHDMHKSWLEGCPHAVCLCLDPQALSTGSLSLRAITFSAEEDGDRFIEIPVVIESNPATQLGAQSGALPPVLPLSFCASRRLERAVEMLNLAVETHRADNRRLMWLRKGNQGNEIAVQELTSSLSEEYVRLMSRVVDEACGCLERESHTVNAWHGE</sequence>
<organism evidence="1 2">
    <name type="scientific">Kipferlia bialata</name>
    <dbReference type="NCBI Taxonomy" id="797122"/>
    <lineage>
        <taxon>Eukaryota</taxon>
        <taxon>Metamonada</taxon>
        <taxon>Carpediemonas-like organisms</taxon>
        <taxon>Kipferlia</taxon>
    </lineage>
</organism>
<accession>A0A391NQI3</accession>
<gene>
    <name evidence="1" type="ORF">KIPB_003911</name>
</gene>
<evidence type="ECO:0000313" key="1">
    <source>
        <dbReference type="EMBL" id="GCA62496.1"/>
    </source>
</evidence>
<keyword evidence="2" id="KW-1185">Reference proteome</keyword>
<name>A0A391NQI3_9EUKA</name>
<reference evidence="1 2" key="1">
    <citation type="journal article" date="2018" name="PLoS ONE">
        <title>The draft genome of Kipferlia bialata reveals reductive genome evolution in fornicate parasites.</title>
        <authorList>
            <person name="Tanifuji G."/>
            <person name="Takabayashi S."/>
            <person name="Kume K."/>
            <person name="Takagi M."/>
            <person name="Nakayama T."/>
            <person name="Kamikawa R."/>
            <person name="Inagaki Y."/>
            <person name="Hashimoto T."/>
        </authorList>
    </citation>
    <scope>NUCLEOTIDE SEQUENCE [LARGE SCALE GENOMIC DNA]</scope>
    <source>
        <strain evidence="1">NY0173</strain>
    </source>
</reference>
<comment type="caution">
    <text evidence="1">The sequence shown here is derived from an EMBL/GenBank/DDBJ whole genome shotgun (WGS) entry which is preliminary data.</text>
</comment>
<protein>
    <submittedName>
        <fullName evidence="1">Uncharacterized protein</fullName>
    </submittedName>
</protein>
<dbReference type="AlphaFoldDB" id="A0A391NQI3"/>